<protein>
    <submittedName>
        <fullName evidence="8">pH regulation protein F</fullName>
    </submittedName>
</protein>
<comment type="subcellular location">
    <subcellularLocation>
        <location evidence="1">Cell membrane</location>
        <topology evidence="1">Multi-pass membrane protein</topology>
    </subcellularLocation>
</comment>
<evidence type="ECO:0000256" key="3">
    <source>
        <dbReference type="ARBA" id="ARBA00022475"/>
    </source>
</evidence>
<proteinExistence type="predicted"/>
<dbReference type="InterPro" id="IPR007208">
    <property type="entry name" value="MrpF/PhaF-like"/>
</dbReference>
<organism evidence="8">
    <name type="scientific">Ignisphaera aggregans</name>
    <dbReference type="NCBI Taxonomy" id="334771"/>
    <lineage>
        <taxon>Archaea</taxon>
        <taxon>Thermoproteota</taxon>
        <taxon>Thermoprotei</taxon>
        <taxon>Desulfurococcales</taxon>
        <taxon>Desulfurococcaceae</taxon>
        <taxon>Ignisphaera</taxon>
    </lineage>
</organism>
<dbReference type="EMBL" id="DRUB01000019">
    <property type="protein sequence ID" value="HHR95391.1"/>
    <property type="molecule type" value="Genomic_DNA"/>
</dbReference>
<accession>A0A7C5XKL2</accession>
<keyword evidence="3" id="KW-1003">Cell membrane</keyword>
<keyword evidence="5 7" id="KW-1133">Transmembrane helix</keyword>
<gene>
    <name evidence="9" type="ORF">ENL47_00815</name>
    <name evidence="8" type="ORF">ENM84_03990</name>
</gene>
<name>A0A7C5XKL2_9CREN</name>
<dbReference type="AlphaFoldDB" id="A0A7C5XKL2"/>
<evidence type="ECO:0000256" key="1">
    <source>
        <dbReference type="ARBA" id="ARBA00004651"/>
    </source>
</evidence>
<reference evidence="8" key="1">
    <citation type="journal article" date="2020" name="mSystems">
        <title>Genome- and Community-Level Interaction Insights into Carbon Utilization and Element Cycling Functions of Hydrothermarchaeota in Hydrothermal Sediment.</title>
        <authorList>
            <person name="Zhou Z."/>
            <person name="Liu Y."/>
            <person name="Xu W."/>
            <person name="Pan J."/>
            <person name="Luo Z.H."/>
            <person name="Li M."/>
        </authorList>
    </citation>
    <scope>NUCLEOTIDE SEQUENCE [LARGE SCALE GENOMIC DNA]</scope>
    <source>
        <strain evidence="9">SpSt-1</strain>
        <strain evidence="8">SpSt-1121</strain>
    </source>
</reference>
<evidence type="ECO:0000256" key="4">
    <source>
        <dbReference type="ARBA" id="ARBA00022692"/>
    </source>
</evidence>
<dbReference type="GO" id="GO:0005886">
    <property type="term" value="C:plasma membrane"/>
    <property type="evidence" value="ECO:0007669"/>
    <property type="project" value="UniProtKB-SubCell"/>
</dbReference>
<keyword evidence="2" id="KW-0813">Transport</keyword>
<dbReference type="Pfam" id="PF04066">
    <property type="entry name" value="MrpF_PhaF"/>
    <property type="match status" value="1"/>
</dbReference>
<evidence type="ECO:0000313" key="9">
    <source>
        <dbReference type="EMBL" id="HHR95391.1"/>
    </source>
</evidence>
<feature type="transmembrane region" description="Helical" evidence="7">
    <location>
        <begin position="6"/>
        <end position="27"/>
    </location>
</feature>
<evidence type="ECO:0000313" key="8">
    <source>
        <dbReference type="EMBL" id="HHP81806.1"/>
    </source>
</evidence>
<keyword evidence="6 7" id="KW-0472">Membrane</keyword>
<evidence type="ECO:0000256" key="7">
    <source>
        <dbReference type="SAM" id="Phobius"/>
    </source>
</evidence>
<dbReference type="PANTHER" id="PTHR34702">
    <property type="entry name" value="NA(+)/H(+) ANTIPORTER SUBUNIT F1"/>
    <property type="match status" value="1"/>
</dbReference>
<dbReference type="GO" id="GO:0015385">
    <property type="term" value="F:sodium:proton antiporter activity"/>
    <property type="evidence" value="ECO:0007669"/>
    <property type="project" value="TreeGrafter"/>
</dbReference>
<feature type="transmembrane region" description="Helical" evidence="7">
    <location>
        <begin position="64"/>
        <end position="83"/>
    </location>
</feature>
<dbReference type="EMBL" id="DRZI01000169">
    <property type="protein sequence ID" value="HHP81806.1"/>
    <property type="molecule type" value="Genomic_DNA"/>
</dbReference>
<evidence type="ECO:0000256" key="6">
    <source>
        <dbReference type="ARBA" id="ARBA00023136"/>
    </source>
</evidence>
<dbReference type="PANTHER" id="PTHR34702:SF1">
    <property type="entry name" value="NA(+)_H(+) ANTIPORTER SUBUNIT F"/>
    <property type="match status" value="1"/>
</dbReference>
<evidence type="ECO:0000256" key="2">
    <source>
        <dbReference type="ARBA" id="ARBA00022448"/>
    </source>
</evidence>
<sequence length="94" mass="10598">MDFEPIVFNVISVIIVIYLAVSILYIIRLVKGPTIPDRVLALDALSYDLAVFMALLALLLRRPVIASGLIVLTLWIYAIDIYISKYIEAREMGE</sequence>
<keyword evidence="4 7" id="KW-0812">Transmembrane</keyword>
<comment type="caution">
    <text evidence="8">The sequence shown here is derived from an EMBL/GenBank/DDBJ whole genome shotgun (WGS) entry which is preliminary data.</text>
</comment>
<evidence type="ECO:0000256" key="5">
    <source>
        <dbReference type="ARBA" id="ARBA00022989"/>
    </source>
</evidence>
<feature type="transmembrane region" description="Helical" evidence="7">
    <location>
        <begin position="39"/>
        <end position="58"/>
    </location>
</feature>